<feature type="compositionally biased region" description="Basic and acidic residues" evidence="1">
    <location>
        <begin position="73"/>
        <end position="91"/>
    </location>
</feature>
<dbReference type="Pfam" id="PF12874">
    <property type="entry name" value="zf-met"/>
    <property type="match status" value="1"/>
</dbReference>
<evidence type="ECO:0000259" key="2">
    <source>
        <dbReference type="Pfam" id="PF12874"/>
    </source>
</evidence>
<feature type="region of interest" description="Disordered" evidence="1">
    <location>
        <begin position="67"/>
        <end position="101"/>
    </location>
</feature>
<dbReference type="EMBL" id="BRYB01006202">
    <property type="protein sequence ID" value="GMI51815.1"/>
    <property type="molecule type" value="Genomic_DNA"/>
</dbReference>
<evidence type="ECO:0000313" key="4">
    <source>
        <dbReference type="Proteomes" id="UP001165060"/>
    </source>
</evidence>
<dbReference type="SUPFAM" id="SSF57667">
    <property type="entry name" value="beta-beta-alpha zinc fingers"/>
    <property type="match status" value="1"/>
</dbReference>
<dbReference type="Gene3D" id="3.30.160.60">
    <property type="entry name" value="Classic Zinc Finger"/>
    <property type="match status" value="1"/>
</dbReference>
<evidence type="ECO:0000256" key="1">
    <source>
        <dbReference type="SAM" id="MobiDB-lite"/>
    </source>
</evidence>
<reference evidence="3 4" key="1">
    <citation type="journal article" date="2023" name="Commun. Biol.">
        <title>Genome analysis of Parmales, the sister group of diatoms, reveals the evolutionary specialization of diatoms from phago-mixotrophs to photoautotrophs.</title>
        <authorList>
            <person name="Ban H."/>
            <person name="Sato S."/>
            <person name="Yoshikawa S."/>
            <person name="Yamada K."/>
            <person name="Nakamura Y."/>
            <person name="Ichinomiya M."/>
            <person name="Sato N."/>
            <person name="Blanc-Mathieu R."/>
            <person name="Endo H."/>
            <person name="Kuwata A."/>
            <person name="Ogata H."/>
        </authorList>
    </citation>
    <scope>NUCLEOTIDE SEQUENCE [LARGE SCALE GENOMIC DNA]</scope>
</reference>
<dbReference type="InterPro" id="IPR013087">
    <property type="entry name" value="Znf_C2H2_type"/>
</dbReference>
<organism evidence="3 4">
    <name type="scientific">Tetraparma gracilis</name>
    <dbReference type="NCBI Taxonomy" id="2962635"/>
    <lineage>
        <taxon>Eukaryota</taxon>
        <taxon>Sar</taxon>
        <taxon>Stramenopiles</taxon>
        <taxon>Ochrophyta</taxon>
        <taxon>Bolidophyceae</taxon>
        <taxon>Parmales</taxon>
        <taxon>Triparmaceae</taxon>
        <taxon>Tetraparma</taxon>
    </lineage>
</organism>
<dbReference type="Proteomes" id="UP001165060">
    <property type="component" value="Unassembled WGS sequence"/>
</dbReference>
<feature type="domain" description="C2H2-type" evidence="2">
    <location>
        <begin position="47"/>
        <end position="70"/>
    </location>
</feature>
<accession>A0ABQ6N9E9</accession>
<evidence type="ECO:0000313" key="3">
    <source>
        <dbReference type="EMBL" id="GMI51815.1"/>
    </source>
</evidence>
<sequence>MALTADAKALRLAKTAARRLAKASRKQQLSGKRTTLLRTGEAYKVRSCRLCGVATTSAQDWELHVAGKRHKRMEREAGEAKAKPGEAKPGEPEDAGEGGAS</sequence>
<comment type="caution">
    <text evidence="3">The sequence shown here is derived from an EMBL/GenBank/DDBJ whole genome shotgun (WGS) entry which is preliminary data.</text>
</comment>
<dbReference type="InterPro" id="IPR036236">
    <property type="entry name" value="Znf_C2H2_sf"/>
</dbReference>
<proteinExistence type="predicted"/>
<keyword evidence="4" id="KW-1185">Reference proteome</keyword>
<name>A0ABQ6N9E9_9STRA</name>
<gene>
    <name evidence="3" type="ORF">TeGR_g9197</name>
</gene>
<protein>
    <recommendedName>
        <fullName evidence="2">C2H2-type domain-containing protein</fullName>
    </recommendedName>
</protein>
<feature type="compositionally biased region" description="Acidic residues" evidence="1">
    <location>
        <begin position="92"/>
        <end position="101"/>
    </location>
</feature>